<evidence type="ECO:0008006" key="4">
    <source>
        <dbReference type="Google" id="ProtNLM"/>
    </source>
</evidence>
<dbReference type="Proteomes" id="UP000315636">
    <property type="component" value="Unassembled WGS sequence"/>
</dbReference>
<organism evidence="2 3">
    <name type="scientific">Melghirimyces algeriensis</name>
    <dbReference type="NCBI Taxonomy" id="910412"/>
    <lineage>
        <taxon>Bacteria</taxon>
        <taxon>Bacillati</taxon>
        <taxon>Bacillota</taxon>
        <taxon>Bacilli</taxon>
        <taxon>Bacillales</taxon>
        <taxon>Thermoactinomycetaceae</taxon>
        <taxon>Melghirimyces</taxon>
    </lineage>
</organism>
<protein>
    <recommendedName>
        <fullName evidence="4">Lipoprotein</fullName>
    </recommendedName>
</protein>
<evidence type="ECO:0000313" key="2">
    <source>
        <dbReference type="EMBL" id="SMO60468.1"/>
    </source>
</evidence>
<proteinExistence type="predicted"/>
<name>A0A521CM00_9BACL</name>
<dbReference type="OrthoDB" id="8778044at2"/>
<accession>A0A521CM00</accession>
<keyword evidence="3" id="KW-1185">Reference proteome</keyword>
<dbReference type="RefSeq" id="WP_142505155.1">
    <property type="nucleotide sequence ID" value="NZ_FXTI01000004.1"/>
</dbReference>
<feature type="signal peptide" evidence="1">
    <location>
        <begin position="1"/>
        <end position="20"/>
    </location>
</feature>
<feature type="chain" id="PRO_5038775799" description="Lipoprotein" evidence="1">
    <location>
        <begin position="21"/>
        <end position="155"/>
    </location>
</feature>
<evidence type="ECO:0000313" key="3">
    <source>
        <dbReference type="Proteomes" id="UP000315636"/>
    </source>
</evidence>
<evidence type="ECO:0000256" key="1">
    <source>
        <dbReference type="SAM" id="SignalP"/>
    </source>
</evidence>
<sequence length="155" mass="17363">MKWLKYIWMFSLCFILVACGNSLTQPSLESDLEDAVLKLEKSKGGGQGNGILRMNYVTRFSWDQLFIFGPGTSLDKMEQALGFEWPDGEALAADLKEGEDLLVFVKEDKVVRYVHFKGTQGDFAEWPKSLSPSHAVFQGVSEKGSMVIRPVSSFE</sequence>
<dbReference type="PROSITE" id="PS51257">
    <property type="entry name" value="PROKAR_LIPOPROTEIN"/>
    <property type="match status" value="1"/>
</dbReference>
<reference evidence="2 3" key="1">
    <citation type="submission" date="2017-05" db="EMBL/GenBank/DDBJ databases">
        <authorList>
            <person name="Varghese N."/>
            <person name="Submissions S."/>
        </authorList>
    </citation>
    <scope>NUCLEOTIDE SEQUENCE [LARGE SCALE GENOMIC DNA]</scope>
    <source>
        <strain evidence="2 3">DSM 45474</strain>
    </source>
</reference>
<gene>
    <name evidence="2" type="ORF">SAMN06264849_10474</name>
</gene>
<dbReference type="AlphaFoldDB" id="A0A521CM00"/>
<dbReference type="EMBL" id="FXTI01000004">
    <property type="protein sequence ID" value="SMO60468.1"/>
    <property type="molecule type" value="Genomic_DNA"/>
</dbReference>
<keyword evidence="1" id="KW-0732">Signal</keyword>